<dbReference type="PANTHER" id="PTHR45266">
    <property type="entry name" value="OXALOACETATE DECARBOXYLASE ALPHA CHAIN"/>
    <property type="match status" value="1"/>
</dbReference>
<dbReference type="InterPro" id="IPR011053">
    <property type="entry name" value="Single_hybrid_motif"/>
</dbReference>
<evidence type="ECO:0000313" key="3">
    <source>
        <dbReference type="EMBL" id="CAB4986240.1"/>
    </source>
</evidence>
<dbReference type="Pfam" id="PF00364">
    <property type="entry name" value="Biotin_lipoyl"/>
    <property type="match status" value="1"/>
</dbReference>
<sequence length="157" mass="17038">MPFHRAIVQDPSFTKDFKIYTSYIETDFVNEIPQYASSSAQIQTHAAPEYVVAEINGHRFEVTIHAPEPVHKRHRAKQGMSGVVTGNGLTSPMQGTVVKIVAQQGDHVQTGDLVIVLEAMKMEQPLMAHKSGIISNLTAVIGESVANGATLCDIIDA</sequence>
<gene>
    <name evidence="3" type="ORF">UFOPK3913_01491</name>
</gene>
<organism evidence="3">
    <name type="scientific">freshwater metagenome</name>
    <dbReference type="NCBI Taxonomy" id="449393"/>
    <lineage>
        <taxon>unclassified sequences</taxon>
        <taxon>metagenomes</taxon>
        <taxon>ecological metagenomes</taxon>
    </lineage>
</organism>
<dbReference type="Gene3D" id="2.40.50.100">
    <property type="match status" value="1"/>
</dbReference>
<dbReference type="InterPro" id="IPR001882">
    <property type="entry name" value="Biotin_BS"/>
</dbReference>
<accession>A0A6J7MYG4</accession>
<feature type="domain" description="Lipoyl-binding" evidence="2">
    <location>
        <begin position="75"/>
        <end position="155"/>
    </location>
</feature>
<reference evidence="3" key="1">
    <citation type="submission" date="2020-05" db="EMBL/GenBank/DDBJ databases">
        <authorList>
            <person name="Chiriac C."/>
            <person name="Salcher M."/>
            <person name="Ghai R."/>
            <person name="Kavagutti S V."/>
        </authorList>
    </citation>
    <scope>NUCLEOTIDE SEQUENCE</scope>
</reference>
<dbReference type="AlphaFoldDB" id="A0A6J7MYG4"/>
<dbReference type="PROSITE" id="PS00188">
    <property type="entry name" value="BIOTIN"/>
    <property type="match status" value="1"/>
</dbReference>
<dbReference type="InterPro" id="IPR000089">
    <property type="entry name" value="Biotin_lipoyl"/>
</dbReference>
<evidence type="ECO:0000256" key="1">
    <source>
        <dbReference type="ARBA" id="ARBA00023267"/>
    </source>
</evidence>
<evidence type="ECO:0000259" key="2">
    <source>
        <dbReference type="PROSITE" id="PS50968"/>
    </source>
</evidence>
<dbReference type="EMBL" id="CAFBOC010000024">
    <property type="protein sequence ID" value="CAB4986240.1"/>
    <property type="molecule type" value="Genomic_DNA"/>
</dbReference>
<protein>
    <submittedName>
        <fullName evidence="3">Unannotated protein</fullName>
    </submittedName>
</protein>
<dbReference type="PANTHER" id="PTHR45266:SF3">
    <property type="entry name" value="OXALOACETATE DECARBOXYLASE ALPHA CHAIN"/>
    <property type="match status" value="1"/>
</dbReference>
<dbReference type="PROSITE" id="PS50968">
    <property type="entry name" value="BIOTINYL_LIPOYL"/>
    <property type="match status" value="1"/>
</dbReference>
<name>A0A6J7MYG4_9ZZZZ</name>
<dbReference type="InterPro" id="IPR050709">
    <property type="entry name" value="Biotin_Carboxyl_Carrier/Decarb"/>
</dbReference>
<keyword evidence="1" id="KW-0092">Biotin</keyword>
<dbReference type="SUPFAM" id="SSF51230">
    <property type="entry name" value="Single hybrid motif"/>
    <property type="match status" value="1"/>
</dbReference>
<dbReference type="CDD" id="cd06850">
    <property type="entry name" value="biotinyl_domain"/>
    <property type="match status" value="1"/>
</dbReference>
<proteinExistence type="predicted"/>